<reference evidence="2" key="1">
    <citation type="submission" date="2020-02" db="EMBL/GenBank/DDBJ databases">
        <authorList>
            <person name="Meier V. D."/>
        </authorList>
    </citation>
    <scope>NUCLEOTIDE SEQUENCE</scope>
    <source>
        <strain evidence="2">AVDCRST_MAG58</strain>
    </source>
</reference>
<feature type="compositionally biased region" description="Basic and acidic residues" evidence="1">
    <location>
        <begin position="144"/>
        <end position="166"/>
    </location>
</feature>
<name>A0A6J4QWC6_9ACTN</name>
<dbReference type="EMBL" id="CADCVF010000024">
    <property type="protein sequence ID" value="CAA9451419.1"/>
    <property type="molecule type" value="Genomic_DNA"/>
</dbReference>
<evidence type="ECO:0008006" key="3">
    <source>
        <dbReference type="Google" id="ProtNLM"/>
    </source>
</evidence>
<dbReference type="AlphaFoldDB" id="A0A6J4QWC6"/>
<proteinExistence type="predicted"/>
<evidence type="ECO:0000256" key="1">
    <source>
        <dbReference type="SAM" id="MobiDB-lite"/>
    </source>
</evidence>
<protein>
    <recommendedName>
        <fullName evidence="3">DUF5666 domain-containing protein</fullName>
    </recommendedName>
</protein>
<gene>
    <name evidence="2" type="ORF">AVDCRST_MAG58-2050</name>
</gene>
<feature type="region of interest" description="Disordered" evidence="1">
    <location>
        <begin position="28"/>
        <end position="57"/>
    </location>
</feature>
<accession>A0A6J4QWC6</accession>
<dbReference type="PROSITE" id="PS51257">
    <property type="entry name" value="PROKAR_LIPOPROTEIN"/>
    <property type="match status" value="1"/>
</dbReference>
<evidence type="ECO:0000313" key="2">
    <source>
        <dbReference type="EMBL" id="CAA9451419.1"/>
    </source>
</evidence>
<feature type="region of interest" description="Disordered" evidence="1">
    <location>
        <begin position="136"/>
        <end position="166"/>
    </location>
</feature>
<organism evidence="2">
    <name type="scientific">uncultured Rubrobacteraceae bacterium</name>
    <dbReference type="NCBI Taxonomy" id="349277"/>
    <lineage>
        <taxon>Bacteria</taxon>
        <taxon>Bacillati</taxon>
        <taxon>Actinomycetota</taxon>
        <taxon>Rubrobacteria</taxon>
        <taxon>Rubrobacterales</taxon>
        <taxon>Rubrobacteraceae</taxon>
        <taxon>environmental samples</taxon>
    </lineage>
</organism>
<sequence>MHPRGPSTAHFLVTIVLIAGLLTGCGGGDQSGSGSQQDGGSKAEQGKNTPVKQDKNAPKKKILFGVVKFVNPKTEGFSVRPTVNEQGKKPVVFRLAKETRITLGGEGAKLEDMKKGQQAQIAYVERNDRNRARTVRLFEAGGGVRDEKGTPDEKGAPDEKGTEKTG</sequence>